<proteinExistence type="predicted"/>
<organism evidence="1 2">
    <name type="scientific">Salinisphaera shabanensis E1L3A</name>
    <dbReference type="NCBI Taxonomy" id="1033802"/>
    <lineage>
        <taxon>Bacteria</taxon>
        <taxon>Pseudomonadati</taxon>
        <taxon>Pseudomonadota</taxon>
        <taxon>Gammaproteobacteria</taxon>
        <taxon>Salinisphaerales</taxon>
        <taxon>Salinisphaeraceae</taxon>
        <taxon>Salinisphaera</taxon>
    </lineage>
</organism>
<dbReference type="Proteomes" id="UP000006242">
    <property type="component" value="Unassembled WGS sequence"/>
</dbReference>
<keyword evidence="2" id="KW-1185">Reference proteome</keyword>
<dbReference type="eggNOG" id="COG0824">
    <property type="taxonomic scope" value="Bacteria"/>
</dbReference>
<dbReference type="RefSeq" id="WP_021031517.1">
    <property type="nucleotide sequence ID" value="NZ_AFNV02000008.1"/>
</dbReference>
<dbReference type="Gene3D" id="3.10.129.10">
    <property type="entry name" value="Hotdog Thioesterase"/>
    <property type="match status" value="2"/>
</dbReference>
<reference evidence="1 2" key="2">
    <citation type="journal article" date="2013" name="PLoS ONE">
        <title>INDIGO - INtegrated Data Warehouse of MIcrobial GenOmes with Examples from the Red Sea Extremophiles.</title>
        <authorList>
            <person name="Alam I."/>
            <person name="Antunes A."/>
            <person name="Kamau A.A."/>
            <person name="Ba Alawi W."/>
            <person name="Kalkatawi M."/>
            <person name="Stingl U."/>
            <person name="Bajic V.B."/>
        </authorList>
    </citation>
    <scope>NUCLEOTIDE SEQUENCE [LARGE SCALE GENOMIC DNA]</scope>
    <source>
        <strain evidence="1 2">E1L3A</strain>
    </source>
</reference>
<dbReference type="SUPFAM" id="SSF54637">
    <property type="entry name" value="Thioesterase/thiol ester dehydrase-isomerase"/>
    <property type="match status" value="2"/>
</dbReference>
<accession>U2ENC4</accession>
<protein>
    <submittedName>
        <fullName evidence="1">Thioesterase protein</fullName>
    </submittedName>
</protein>
<evidence type="ECO:0000313" key="2">
    <source>
        <dbReference type="Proteomes" id="UP000006242"/>
    </source>
</evidence>
<evidence type="ECO:0000313" key="1">
    <source>
        <dbReference type="EMBL" id="ERJ19632.1"/>
    </source>
</evidence>
<dbReference type="InterPro" id="IPR029069">
    <property type="entry name" value="HotDog_dom_sf"/>
</dbReference>
<dbReference type="AlphaFoldDB" id="U2ENC4"/>
<dbReference type="EMBL" id="AFNV02000008">
    <property type="protein sequence ID" value="ERJ19632.1"/>
    <property type="molecule type" value="Genomic_DNA"/>
</dbReference>
<name>U2ENC4_9GAMM</name>
<reference evidence="1 2" key="1">
    <citation type="journal article" date="2011" name="J. Bacteriol.">
        <title>Genome sequence of Salinisphaera shabanensis, a gammaproteobacterium from the harsh, variable environment of the brine-seawater interface of the Shaban Deep in the Red Sea.</title>
        <authorList>
            <person name="Antunes A."/>
            <person name="Alam I."/>
            <person name="Bajic V.B."/>
            <person name="Stingl U."/>
        </authorList>
    </citation>
    <scope>NUCLEOTIDE SEQUENCE [LARGE SCALE GENOMIC DNA]</scope>
    <source>
        <strain evidence="1 2">E1L3A</strain>
    </source>
</reference>
<sequence>MKLQSWQSDPERYDFRHTLVPQYSHMDTIRHVNNVAAHGMHLEVRVRHQLAVLGQESLFSDDVLLRPQRTVTHFLRETHFPHDVLCTARLIAVERDGYHVATALFQQGECVGVQQAWIGAWERDGWRALPPATYDALVAPLSATPATIDDWPEKPLTQVDMSDYPVAAEISGRYADLDPDVVIGELAISRFAEQSRAGTLKPIRNDPALGLLVASVDLSYHHWRRGAAAAQVTCGVERIGNSSFALAGAVAVDSVRLASVRSTMVLIDRAQRRPTPIDAPLRRAMGPLSIDTHAVQACMGES</sequence>
<dbReference type="STRING" id="1033802.SSPSH_001402"/>
<dbReference type="OrthoDB" id="9799036at2"/>
<comment type="caution">
    <text evidence="1">The sequence shown here is derived from an EMBL/GenBank/DDBJ whole genome shotgun (WGS) entry which is preliminary data.</text>
</comment>
<gene>
    <name evidence="1" type="ORF">SSPSH_001402</name>
</gene>